<comment type="caution">
    <text evidence="4">The sequence shown here is derived from an EMBL/GenBank/DDBJ whole genome shotgun (WGS) entry which is preliminary data.</text>
</comment>
<protein>
    <submittedName>
        <fullName evidence="4">Tetratricopeptide repeat protein</fullName>
    </submittedName>
</protein>
<proteinExistence type="predicted"/>
<accession>A0A2T1DHS4</accession>
<dbReference type="EMBL" id="PVWG01000007">
    <property type="protein sequence ID" value="PSB20060.1"/>
    <property type="molecule type" value="Genomic_DNA"/>
</dbReference>
<feature type="chain" id="PRO_5015561374" evidence="3">
    <location>
        <begin position="33"/>
        <end position="130"/>
    </location>
</feature>
<reference evidence="4 5" key="2">
    <citation type="submission" date="2018-03" db="EMBL/GenBank/DDBJ databases">
        <title>The ancient ancestry and fast evolution of plastids.</title>
        <authorList>
            <person name="Moore K.R."/>
            <person name="Magnabosco C."/>
            <person name="Momper L."/>
            <person name="Gold D.A."/>
            <person name="Bosak T."/>
            <person name="Fournier G.P."/>
        </authorList>
    </citation>
    <scope>NUCLEOTIDE SEQUENCE [LARGE SCALE GENOMIC DNA]</scope>
    <source>
        <strain evidence="4 5">ULC007</strain>
    </source>
</reference>
<feature type="compositionally biased region" description="Basic residues" evidence="2">
    <location>
        <begin position="121"/>
        <end position="130"/>
    </location>
</feature>
<keyword evidence="3" id="KW-0732">Signal</keyword>
<reference evidence="4 5" key="1">
    <citation type="submission" date="2018-02" db="EMBL/GenBank/DDBJ databases">
        <authorList>
            <person name="Cohen D.B."/>
            <person name="Kent A.D."/>
        </authorList>
    </citation>
    <scope>NUCLEOTIDE SEQUENCE [LARGE SCALE GENOMIC DNA]</scope>
    <source>
        <strain evidence="4 5">ULC007</strain>
    </source>
</reference>
<gene>
    <name evidence="4" type="ORF">C7B65_08355</name>
</gene>
<evidence type="ECO:0000256" key="2">
    <source>
        <dbReference type="SAM" id="MobiDB-lite"/>
    </source>
</evidence>
<feature type="repeat" description="TPR" evidence="1">
    <location>
        <begin position="87"/>
        <end position="120"/>
    </location>
</feature>
<dbReference type="InterPro" id="IPR011990">
    <property type="entry name" value="TPR-like_helical_dom_sf"/>
</dbReference>
<evidence type="ECO:0000256" key="3">
    <source>
        <dbReference type="SAM" id="SignalP"/>
    </source>
</evidence>
<dbReference type="RefSeq" id="WP_073070929.1">
    <property type="nucleotide sequence ID" value="NZ_MPPI01000009.1"/>
</dbReference>
<evidence type="ECO:0000313" key="4">
    <source>
        <dbReference type="EMBL" id="PSB20060.1"/>
    </source>
</evidence>
<sequence>MRSQKTCILALVTFLTTVSTSPSLFFSLPLSAQQTSDQAQDPRKAKAHELFEQGQQQIEARQFDSARQLLQQALNIYQMIKDPTGEFAALWTIGQSYQKQENFPEAIKYYQRSSSPQPPTRHPRTRKISP</sequence>
<feature type="signal peptide" evidence="3">
    <location>
        <begin position="1"/>
        <end position="32"/>
    </location>
</feature>
<dbReference type="PROSITE" id="PS50005">
    <property type="entry name" value="TPR"/>
    <property type="match status" value="1"/>
</dbReference>
<keyword evidence="1" id="KW-0802">TPR repeat</keyword>
<dbReference type="Gene3D" id="1.25.40.10">
    <property type="entry name" value="Tetratricopeptide repeat domain"/>
    <property type="match status" value="1"/>
</dbReference>
<dbReference type="Pfam" id="PF13424">
    <property type="entry name" value="TPR_12"/>
    <property type="match status" value="1"/>
</dbReference>
<evidence type="ECO:0000256" key="1">
    <source>
        <dbReference type="PROSITE-ProRule" id="PRU00339"/>
    </source>
</evidence>
<keyword evidence="5" id="KW-1185">Reference proteome</keyword>
<dbReference type="STRING" id="1920490.GCA_001895925_03837"/>
<evidence type="ECO:0000313" key="5">
    <source>
        <dbReference type="Proteomes" id="UP000238634"/>
    </source>
</evidence>
<dbReference type="Proteomes" id="UP000238634">
    <property type="component" value="Unassembled WGS sequence"/>
</dbReference>
<feature type="region of interest" description="Disordered" evidence="2">
    <location>
        <begin position="108"/>
        <end position="130"/>
    </location>
</feature>
<name>A0A2T1DHS4_9CYAN</name>
<organism evidence="4 5">
    <name type="scientific">Phormidesmis priestleyi ULC007</name>
    <dbReference type="NCBI Taxonomy" id="1920490"/>
    <lineage>
        <taxon>Bacteria</taxon>
        <taxon>Bacillati</taxon>
        <taxon>Cyanobacteriota</taxon>
        <taxon>Cyanophyceae</taxon>
        <taxon>Leptolyngbyales</taxon>
        <taxon>Leptolyngbyaceae</taxon>
        <taxon>Phormidesmis</taxon>
    </lineage>
</organism>
<dbReference type="AlphaFoldDB" id="A0A2T1DHS4"/>
<dbReference type="SUPFAM" id="SSF48452">
    <property type="entry name" value="TPR-like"/>
    <property type="match status" value="1"/>
</dbReference>
<dbReference type="InterPro" id="IPR019734">
    <property type="entry name" value="TPR_rpt"/>
</dbReference>
<dbReference type="OrthoDB" id="443153at2"/>